<dbReference type="RefSeq" id="WP_086542659.1">
    <property type="nucleotide sequence ID" value="NZ_MSSW01000051.1"/>
</dbReference>
<organism evidence="1 2">
    <name type="scientific">Algoriphagus antarcticus</name>
    <dbReference type="NCBI Taxonomy" id="238540"/>
    <lineage>
        <taxon>Bacteria</taxon>
        <taxon>Pseudomonadati</taxon>
        <taxon>Bacteroidota</taxon>
        <taxon>Cytophagia</taxon>
        <taxon>Cytophagales</taxon>
        <taxon>Cyclobacteriaceae</taxon>
        <taxon>Algoriphagus</taxon>
    </lineage>
</organism>
<protein>
    <submittedName>
        <fullName evidence="1">RloB-like protein</fullName>
    </submittedName>
</protein>
<dbReference type="EMBL" id="QUNF01000023">
    <property type="protein sequence ID" value="REG82020.1"/>
    <property type="molecule type" value="Genomic_DNA"/>
</dbReference>
<dbReference type="Proteomes" id="UP000256405">
    <property type="component" value="Unassembled WGS sequence"/>
</dbReference>
<dbReference type="Pfam" id="PF13707">
    <property type="entry name" value="RloB"/>
    <property type="match status" value="1"/>
</dbReference>
<reference evidence="1 2" key="1">
    <citation type="submission" date="2018-08" db="EMBL/GenBank/DDBJ databases">
        <title>Genomic Encyclopedia of Archaeal and Bacterial Type Strains, Phase II (KMG-II): from individual species to whole genera.</title>
        <authorList>
            <person name="Goeker M."/>
        </authorList>
    </citation>
    <scope>NUCLEOTIDE SEQUENCE [LARGE SCALE GENOMIC DNA]</scope>
    <source>
        <strain evidence="1 2">DSM 15986</strain>
    </source>
</reference>
<gene>
    <name evidence="1" type="ORF">C8N25_1239</name>
</gene>
<evidence type="ECO:0000313" key="2">
    <source>
        <dbReference type="Proteomes" id="UP000256405"/>
    </source>
</evidence>
<evidence type="ECO:0000313" key="1">
    <source>
        <dbReference type="EMBL" id="REG82020.1"/>
    </source>
</evidence>
<dbReference type="AlphaFoldDB" id="A0A3E0DH29"/>
<proteinExistence type="predicted"/>
<accession>A0A3E0DH29</accession>
<name>A0A3E0DH29_9BACT</name>
<keyword evidence="2" id="KW-1185">Reference proteome</keyword>
<sequence length="228" mass="26840">MPKKTRAIKVTNEKHAWNRKSSPTGYRVETIPMNKSILIVCEGQTEELYFKSFPVLGVRVDAVNLKGQSKLKMVESTQEILDSSAVAYDEIWCVFDMDVRRGEDEYSDFDNAIHQAESLGFKVAYSNDAFELWFYLHFEYTDAEHLRTFYYEELGKRLGLNYEKDGKRYDFCLKIYNLLGEHKSSFQEIAIERARSLFEEKADLPYHEQNPVTKVFELVEELNRNLRR</sequence>
<dbReference type="OrthoDB" id="9796523at2"/>
<dbReference type="InterPro" id="IPR025591">
    <property type="entry name" value="RloB"/>
</dbReference>
<comment type="caution">
    <text evidence="1">The sequence shown here is derived from an EMBL/GenBank/DDBJ whole genome shotgun (WGS) entry which is preliminary data.</text>
</comment>